<comment type="caution">
    <text evidence="1">The sequence shown here is derived from an EMBL/GenBank/DDBJ whole genome shotgun (WGS) entry which is preliminary data.</text>
</comment>
<organism evidence="1 2">
    <name type="scientific">Microbulbifer aestuariivivens</name>
    <dbReference type="NCBI Taxonomy" id="1908308"/>
    <lineage>
        <taxon>Bacteria</taxon>
        <taxon>Pseudomonadati</taxon>
        <taxon>Pseudomonadota</taxon>
        <taxon>Gammaproteobacteria</taxon>
        <taxon>Cellvibrionales</taxon>
        <taxon>Microbulbiferaceae</taxon>
        <taxon>Microbulbifer</taxon>
    </lineage>
</organism>
<evidence type="ECO:0000313" key="2">
    <source>
        <dbReference type="Proteomes" id="UP001408594"/>
    </source>
</evidence>
<keyword evidence="2" id="KW-1185">Reference proteome</keyword>
<reference evidence="1 2" key="1">
    <citation type="submission" date="2024-02" db="EMBL/GenBank/DDBJ databases">
        <title>Microbulbifer aestuariivivens NBRC 112533.</title>
        <authorList>
            <person name="Ichikawa N."/>
            <person name="Katano-Makiyama Y."/>
            <person name="Hidaka K."/>
        </authorList>
    </citation>
    <scope>NUCLEOTIDE SEQUENCE [LARGE SCALE GENOMIC DNA]</scope>
    <source>
        <strain evidence="1 2">NBRC 112533</strain>
    </source>
</reference>
<accession>A0ABP9WRX0</accession>
<dbReference type="Proteomes" id="UP001408594">
    <property type="component" value="Unassembled WGS sequence"/>
</dbReference>
<name>A0ABP9WRX0_9GAMM</name>
<evidence type="ECO:0000313" key="1">
    <source>
        <dbReference type="EMBL" id="GAA5525948.1"/>
    </source>
</evidence>
<protein>
    <submittedName>
        <fullName evidence="1">Uncharacterized protein</fullName>
    </submittedName>
</protein>
<dbReference type="EMBL" id="BAABRT010000022">
    <property type="protein sequence ID" value="GAA5525948.1"/>
    <property type="molecule type" value="Genomic_DNA"/>
</dbReference>
<proteinExistence type="predicted"/>
<gene>
    <name evidence="1" type="ORF">Maes01_02526</name>
</gene>
<sequence>MRIVRVHAFLVIPLYMETNYAQFYNFMYFFSYIGMCLY</sequence>